<keyword evidence="3" id="KW-1185">Reference proteome</keyword>
<sequence length="125" mass="13064">MKSMLIFCVFLVIGAVECARIRRQAVTEEPVTTTPKTQGMNVALGFMLDELDKESSLGGPVNPAGLQKASNLAMKITLLGGDVDATNQDKLTSLLADAANPSFSQYAGGASKPGDTKVDLSQFGA</sequence>
<gene>
    <name evidence="2" type="ORF">LARSCL_LOCUS12375</name>
</gene>
<accession>A0AAV2AIM0</accession>
<feature type="chain" id="PRO_5043841859" description="Secreted protein" evidence="1">
    <location>
        <begin position="19"/>
        <end position="125"/>
    </location>
</feature>
<evidence type="ECO:0008006" key="4">
    <source>
        <dbReference type="Google" id="ProtNLM"/>
    </source>
</evidence>
<evidence type="ECO:0000256" key="1">
    <source>
        <dbReference type="SAM" id="SignalP"/>
    </source>
</evidence>
<proteinExistence type="predicted"/>
<reference evidence="2 3" key="1">
    <citation type="submission" date="2024-04" db="EMBL/GenBank/DDBJ databases">
        <authorList>
            <person name="Rising A."/>
            <person name="Reimegard J."/>
            <person name="Sonavane S."/>
            <person name="Akerstrom W."/>
            <person name="Nylinder S."/>
            <person name="Hedman E."/>
            <person name="Kallberg Y."/>
        </authorList>
    </citation>
    <scope>NUCLEOTIDE SEQUENCE [LARGE SCALE GENOMIC DNA]</scope>
</reference>
<organism evidence="2 3">
    <name type="scientific">Larinioides sclopetarius</name>
    <dbReference type="NCBI Taxonomy" id="280406"/>
    <lineage>
        <taxon>Eukaryota</taxon>
        <taxon>Metazoa</taxon>
        <taxon>Ecdysozoa</taxon>
        <taxon>Arthropoda</taxon>
        <taxon>Chelicerata</taxon>
        <taxon>Arachnida</taxon>
        <taxon>Araneae</taxon>
        <taxon>Araneomorphae</taxon>
        <taxon>Entelegynae</taxon>
        <taxon>Araneoidea</taxon>
        <taxon>Araneidae</taxon>
        <taxon>Larinioides</taxon>
    </lineage>
</organism>
<feature type="signal peptide" evidence="1">
    <location>
        <begin position="1"/>
        <end position="18"/>
    </location>
</feature>
<evidence type="ECO:0000313" key="2">
    <source>
        <dbReference type="EMBL" id="CAL1283050.1"/>
    </source>
</evidence>
<protein>
    <recommendedName>
        <fullName evidence="4">Secreted protein</fullName>
    </recommendedName>
</protein>
<dbReference type="AlphaFoldDB" id="A0AAV2AIM0"/>
<dbReference type="EMBL" id="CAXIEN010000163">
    <property type="protein sequence ID" value="CAL1283050.1"/>
    <property type="molecule type" value="Genomic_DNA"/>
</dbReference>
<evidence type="ECO:0000313" key="3">
    <source>
        <dbReference type="Proteomes" id="UP001497382"/>
    </source>
</evidence>
<comment type="caution">
    <text evidence="2">The sequence shown here is derived from an EMBL/GenBank/DDBJ whole genome shotgun (WGS) entry which is preliminary data.</text>
</comment>
<keyword evidence="1" id="KW-0732">Signal</keyword>
<dbReference type="Proteomes" id="UP001497382">
    <property type="component" value="Unassembled WGS sequence"/>
</dbReference>
<name>A0AAV2AIM0_9ARAC</name>